<proteinExistence type="predicted"/>
<dbReference type="OrthoDB" id="7402425at2"/>
<dbReference type="GeneID" id="44135378"/>
<keyword evidence="1" id="KW-0614">Plasmid</keyword>
<reference evidence="2" key="1">
    <citation type="submission" date="2016-12" db="EMBL/GenBank/DDBJ databases">
        <title>Whole genome sequencing of Sphingomonas sp. ABOJV.</title>
        <authorList>
            <person name="Conlan S."/>
            <person name="Thomas P.J."/>
            <person name="Mullikin J."/>
            <person name="Palmore T.N."/>
            <person name="Frank K.M."/>
            <person name="Segre J.A."/>
        </authorList>
    </citation>
    <scope>NUCLEOTIDE SEQUENCE [LARGE SCALE GENOMIC DNA]</scope>
    <source>
        <strain evidence="2">ABOJV</strain>
        <plasmid evidence="2">Plasmid tig00000001</plasmid>
    </source>
</reference>
<dbReference type="RefSeq" id="WP_075153448.1">
    <property type="nucleotide sequence ID" value="NZ_CP018821.1"/>
</dbReference>
<dbReference type="KEGG" id="skr:BRX40_22700"/>
<sequence>MTSEAVMAREMMMNPDDNATAAAQVLDQRIQAAERGNYVGMRIVRDPAPRFAFQFRQNAAATLARYTRDPRFTFREGGIPTEELQPIFDEWWGRFEPYRLVGGGGVYEFDGKVMFDMNIDEAGFREIAERERWTMPDRLELRFSGPRNSRSIDPALERYVRVFPRQDRQPAVVNLARLSGRVILRDGCFRLTEHGDGGEPLVIFGRDVELGLDAEGYMALKDNSSDEAMPRIGERMAWAGPQGYSEADPAVALLRAKCGTGPIVAVGSPESDYRTK</sequence>
<keyword evidence="2" id="KW-1185">Reference proteome</keyword>
<geneLocation type="plasmid" evidence="1 2">
    <name>tig00000001</name>
</geneLocation>
<dbReference type="EMBL" id="CP018821">
    <property type="protein sequence ID" value="APR55400.1"/>
    <property type="molecule type" value="Genomic_DNA"/>
</dbReference>
<organism evidence="1 2">
    <name type="scientific">Sphingomonas koreensis</name>
    <dbReference type="NCBI Taxonomy" id="93064"/>
    <lineage>
        <taxon>Bacteria</taxon>
        <taxon>Pseudomonadati</taxon>
        <taxon>Pseudomonadota</taxon>
        <taxon>Alphaproteobacteria</taxon>
        <taxon>Sphingomonadales</taxon>
        <taxon>Sphingomonadaceae</taxon>
        <taxon>Sphingomonas</taxon>
    </lineage>
</organism>
<gene>
    <name evidence="1" type="ORF">BRX40_22700</name>
</gene>
<dbReference type="AlphaFoldDB" id="A0A1L6JIU4"/>
<accession>A0A1L6JIU4</accession>
<name>A0A1L6JIU4_9SPHN</name>
<protein>
    <submittedName>
        <fullName evidence="1">Uncharacterized protein</fullName>
    </submittedName>
</protein>
<evidence type="ECO:0000313" key="1">
    <source>
        <dbReference type="EMBL" id="APR55400.1"/>
    </source>
</evidence>
<evidence type="ECO:0000313" key="2">
    <source>
        <dbReference type="Proteomes" id="UP000185161"/>
    </source>
</evidence>
<dbReference type="Proteomes" id="UP000185161">
    <property type="component" value="Plasmid tig00000001"/>
</dbReference>